<dbReference type="PRINTS" id="PR00706">
    <property type="entry name" value="PYROGLUPTASE"/>
</dbReference>
<evidence type="ECO:0000256" key="7">
    <source>
        <dbReference type="ARBA" id="ARBA00030836"/>
    </source>
</evidence>
<evidence type="ECO:0000256" key="1">
    <source>
        <dbReference type="ARBA" id="ARBA00006641"/>
    </source>
</evidence>
<evidence type="ECO:0000256" key="3">
    <source>
        <dbReference type="ARBA" id="ARBA00022490"/>
    </source>
</evidence>
<evidence type="ECO:0000256" key="8">
    <source>
        <dbReference type="ARBA" id="ARBA00031559"/>
    </source>
</evidence>
<name>A0A175RYZ9_9MICO</name>
<dbReference type="PANTHER" id="PTHR23402">
    <property type="entry name" value="PROTEASE FAMILY C15 PYROGLUTAMYL-PEPTIDASE I-RELATED"/>
    <property type="match status" value="1"/>
</dbReference>
<sequence>MADTTGTTVLLTAFEPFGGAATNPSWDAVSALAERWDGPARLVTEQLPVVFAEVRQRLAAAILEHRPAVVIATGLAEGRTAVTPERVAINVQDARIPDNAGAQPVDEPIDPNGRPAYFTSLPIKRIVAEVRALGVPAAVSNTAGTFTCNQAFYELMSLADREGLRAGFVHVPATTGFGDGTAPTLPLEDVVRALEVVVREALRGGPDLVEQGGAEH</sequence>
<evidence type="ECO:0000256" key="5">
    <source>
        <dbReference type="ARBA" id="ARBA00022801"/>
    </source>
</evidence>
<accession>A0A175RYZ9</accession>
<evidence type="ECO:0000256" key="2">
    <source>
        <dbReference type="ARBA" id="ARBA00019191"/>
    </source>
</evidence>
<dbReference type="GO" id="GO:0016920">
    <property type="term" value="F:pyroglutamyl-peptidase activity"/>
    <property type="evidence" value="ECO:0007669"/>
    <property type="project" value="InterPro"/>
</dbReference>
<comment type="caution">
    <text evidence="9">The sequence shown here is derived from an EMBL/GenBank/DDBJ whole genome shotgun (WGS) entry which is preliminary data.</text>
</comment>
<proteinExistence type="inferred from homology"/>
<dbReference type="EMBL" id="LDQC01000026">
    <property type="protein sequence ID" value="KTR08787.1"/>
    <property type="molecule type" value="Genomic_DNA"/>
</dbReference>
<dbReference type="AlphaFoldDB" id="A0A175RYZ9"/>
<dbReference type="Pfam" id="PF01470">
    <property type="entry name" value="Peptidase_C15"/>
    <property type="match status" value="1"/>
</dbReference>
<dbReference type="PIRSF" id="PIRSF015592">
    <property type="entry name" value="Prld-crbxl_pptds"/>
    <property type="match status" value="1"/>
</dbReference>
<evidence type="ECO:0000313" key="9">
    <source>
        <dbReference type="EMBL" id="KTR08787.1"/>
    </source>
</evidence>
<dbReference type="SUPFAM" id="SSF53182">
    <property type="entry name" value="Pyrrolidone carboxyl peptidase (pyroglutamate aminopeptidase)"/>
    <property type="match status" value="1"/>
</dbReference>
<dbReference type="PATRIC" id="fig|33881.3.peg.1169"/>
<evidence type="ECO:0000256" key="4">
    <source>
        <dbReference type="ARBA" id="ARBA00022670"/>
    </source>
</evidence>
<protein>
    <recommendedName>
        <fullName evidence="2">Pyrrolidone-carboxylate peptidase</fullName>
    </recommendedName>
    <alternativeName>
        <fullName evidence="7">5-oxoprolyl-peptidase</fullName>
    </alternativeName>
    <alternativeName>
        <fullName evidence="8">Pyroglutamyl-peptidase I</fullName>
    </alternativeName>
</protein>
<reference evidence="9 10" key="1">
    <citation type="journal article" date="2016" name="Front. Microbiol.">
        <title>Genomic Resource of Rice Seed Associated Bacteria.</title>
        <authorList>
            <person name="Midha S."/>
            <person name="Bansal K."/>
            <person name="Sharma S."/>
            <person name="Kumar N."/>
            <person name="Patil P.P."/>
            <person name="Chaudhry V."/>
            <person name="Patil P.B."/>
        </authorList>
    </citation>
    <scope>NUCLEOTIDE SEQUENCE [LARGE SCALE GENOMIC DNA]</scope>
    <source>
        <strain evidence="9 10">NS184</strain>
    </source>
</reference>
<dbReference type="STRING" id="33881.NS184_04485"/>
<dbReference type="GO" id="GO:0005829">
    <property type="term" value="C:cytosol"/>
    <property type="evidence" value="ECO:0007669"/>
    <property type="project" value="InterPro"/>
</dbReference>
<keyword evidence="6" id="KW-0788">Thiol protease</keyword>
<dbReference type="InterPro" id="IPR016125">
    <property type="entry name" value="Peptidase_C15-like"/>
</dbReference>
<dbReference type="NCBIfam" id="NF009676">
    <property type="entry name" value="PRK13197.1"/>
    <property type="match status" value="1"/>
</dbReference>
<dbReference type="Proteomes" id="UP000078252">
    <property type="component" value="Unassembled WGS sequence"/>
</dbReference>
<keyword evidence="5" id="KW-0378">Hydrolase</keyword>
<dbReference type="NCBIfam" id="TIGR00504">
    <property type="entry name" value="pyro_pdase"/>
    <property type="match status" value="1"/>
</dbReference>
<evidence type="ECO:0000256" key="6">
    <source>
        <dbReference type="ARBA" id="ARBA00022807"/>
    </source>
</evidence>
<dbReference type="GO" id="GO:0006508">
    <property type="term" value="P:proteolysis"/>
    <property type="evidence" value="ECO:0007669"/>
    <property type="project" value="UniProtKB-KW"/>
</dbReference>
<dbReference type="PANTHER" id="PTHR23402:SF1">
    <property type="entry name" value="PYROGLUTAMYL-PEPTIDASE I"/>
    <property type="match status" value="1"/>
</dbReference>
<evidence type="ECO:0000313" key="10">
    <source>
        <dbReference type="Proteomes" id="UP000078252"/>
    </source>
</evidence>
<dbReference type="InterPro" id="IPR000816">
    <property type="entry name" value="Peptidase_C15"/>
</dbReference>
<comment type="similarity">
    <text evidence="1">Belongs to the peptidase C15 family.</text>
</comment>
<keyword evidence="3" id="KW-0963">Cytoplasm</keyword>
<organism evidence="9 10">
    <name type="scientific">Curtobacterium luteum</name>
    <dbReference type="NCBI Taxonomy" id="33881"/>
    <lineage>
        <taxon>Bacteria</taxon>
        <taxon>Bacillati</taxon>
        <taxon>Actinomycetota</taxon>
        <taxon>Actinomycetes</taxon>
        <taxon>Micrococcales</taxon>
        <taxon>Microbacteriaceae</taxon>
        <taxon>Curtobacterium</taxon>
    </lineage>
</organism>
<dbReference type="Gene3D" id="3.40.630.20">
    <property type="entry name" value="Peptidase C15, pyroglutamyl peptidase I-like"/>
    <property type="match status" value="1"/>
</dbReference>
<gene>
    <name evidence="9" type="ORF">NS184_04485</name>
</gene>
<dbReference type="InterPro" id="IPR029762">
    <property type="entry name" value="PGP-I_bact-type"/>
</dbReference>
<dbReference type="InterPro" id="IPR036440">
    <property type="entry name" value="Peptidase_C15-like_sf"/>
</dbReference>
<dbReference type="CDD" id="cd00501">
    <property type="entry name" value="Peptidase_C15"/>
    <property type="match status" value="1"/>
</dbReference>
<keyword evidence="4" id="KW-0645">Protease</keyword>
<dbReference type="RefSeq" id="WP_058724940.1">
    <property type="nucleotide sequence ID" value="NZ_LDQC01000026.1"/>
</dbReference>
<dbReference type="OrthoDB" id="9779738at2"/>